<proteinExistence type="predicted"/>
<organism evidence="1 2">
    <name type="scientific">Amycolatopsis pretoriensis</name>
    <dbReference type="NCBI Taxonomy" id="218821"/>
    <lineage>
        <taxon>Bacteria</taxon>
        <taxon>Bacillati</taxon>
        <taxon>Actinomycetota</taxon>
        <taxon>Actinomycetes</taxon>
        <taxon>Pseudonocardiales</taxon>
        <taxon>Pseudonocardiaceae</taxon>
        <taxon>Amycolatopsis</taxon>
    </lineage>
</organism>
<dbReference type="STRING" id="218821.SAMN05421837_11864"/>
<dbReference type="RefSeq" id="WP_086672082.1">
    <property type="nucleotide sequence ID" value="NZ_FNUJ01000018.1"/>
</dbReference>
<name>A0A1H5RIC0_9PSEU</name>
<keyword evidence="2" id="KW-1185">Reference proteome</keyword>
<dbReference type="EMBL" id="FNUJ01000018">
    <property type="protein sequence ID" value="SEF38113.1"/>
    <property type="molecule type" value="Genomic_DNA"/>
</dbReference>
<dbReference type="Proteomes" id="UP000198878">
    <property type="component" value="Unassembled WGS sequence"/>
</dbReference>
<reference evidence="2" key="1">
    <citation type="submission" date="2016-10" db="EMBL/GenBank/DDBJ databases">
        <authorList>
            <person name="Varghese N."/>
            <person name="Submissions S."/>
        </authorList>
    </citation>
    <scope>NUCLEOTIDE SEQUENCE [LARGE SCALE GENOMIC DNA]</scope>
    <source>
        <strain evidence="2">DSM 44654</strain>
    </source>
</reference>
<dbReference type="AlphaFoldDB" id="A0A1H5RIC0"/>
<gene>
    <name evidence="1" type="ORF">SAMN05421837_11864</name>
</gene>
<evidence type="ECO:0000313" key="1">
    <source>
        <dbReference type="EMBL" id="SEF38113.1"/>
    </source>
</evidence>
<protein>
    <submittedName>
        <fullName evidence="1">Uncharacterized protein</fullName>
    </submittedName>
</protein>
<evidence type="ECO:0000313" key="2">
    <source>
        <dbReference type="Proteomes" id="UP000198878"/>
    </source>
</evidence>
<dbReference type="OrthoDB" id="3627974at2"/>
<accession>A0A1H5RIC0</accession>
<sequence>MTVTLTTPRTSLSHLVTVLGRLTHRVDYRAELIAELQTAPLVPAVLLPGIEHQDAGEIVRTGLQSVIHSGAPSIVTSTSTCSSTSPPEPACG</sequence>